<dbReference type="EMBL" id="CP007521">
    <property type="protein sequence ID" value="AIA29702.1"/>
    <property type="molecule type" value="Genomic_DNA"/>
</dbReference>
<dbReference type="InterPro" id="IPR006379">
    <property type="entry name" value="HAD-SF_hydro_IIB"/>
</dbReference>
<dbReference type="KEGG" id="mcr:MCFN_02935"/>
<dbReference type="Gene3D" id="3.40.50.1000">
    <property type="entry name" value="HAD superfamily/HAD-like"/>
    <property type="match status" value="1"/>
</dbReference>
<gene>
    <name evidence="3" type="ORF">MCFN_02935</name>
</gene>
<dbReference type="PROSITE" id="PS01229">
    <property type="entry name" value="COF_2"/>
    <property type="match status" value="1"/>
</dbReference>
<evidence type="ECO:0000256" key="1">
    <source>
        <dbReference type="ARBA" id="ARBA00001946"/>
    </source>
</evidence>
<proteinExistence type="inferred from homology"/>
<organism evidence="3 4">
    <name type="scientific">Mycoplasmopsis californica</name>
    <dbReference type="NCBI Taxonomy" id="2113"/>
    <lineage>
        <taxon>Bacteria</taxon>
        <taxon>Bacillati</taxon>
        <taxon>Mycoplasmatota</taxon>
        <taxon>Mycoplasmoidales</taxon>
        <taxon>Metamycoplasmataceae</taxon>
        <taxon>Mycoplasmopsis</taxon>
    </lineage>
</organism>
<dbReference type="Pfam" id="PF08282">
    <property type="entry name" value="Hydrolase_3"/>
    <property type="match status" value="1"/>
</dbReference>
<protein>
    <submittedName>
        <fullName evidence="3">HAD superfamily hydrolase</fullName>
    </submittedName>
</protein>
<dbReference type="PANTHER" id="PTHR10000">
    <property type="entry name" value="PHOSPHOSERINE PHOSPHATASE"/>
    <property type="match status" value="1"/>
</dbReference>
<dbReference type="SUPFAM" id="SSF56784">
    <property type="entry name" value="HAD-like"/>
    <property type="match status" value="1"/>
</dbReference>
<dbReference type="GO" id="GO:0016791">
    <property type="term" value="F:phosphatase activity"/>
    <property type="evidence" value="ECO:0007669"/>
    <property type="project" value="UniProtKB-ARBA"/>
</dbReference>
<name>A0A059XWV0_9BACT</name>
<keyword evidence="3" id="KW-0378">Hydrolase</keyword>
<dbReference type="InterPro" id="IPR023214">
    <property type="entry name" value="HAD_sf"/>
</dbReference>
<dbReference type="InterPro" id="IPR036412">
    <property type="entry name" value="HAD-like_sf"/>
</dbReference>
<comment type="similarity">
    <text evidence="2">Belongs to the HAD-like hydrolase superfamily. Cof family.</text>
</comment>
<sequence length="290" mass="32797">MGNLEFKRIIFSDADGTIYEFPGHKLSSATKKSVLEAKKQGVEFVIVTGNPLYQKIKDLATELECRYVVCSNGAEIYDMKYQEYVFKNIIPEQDLEKVMAIVEANNGAISWNSETDFGLYNTSSKTREFYEFFNDFSNYNLTKSAIKGVFKLEVIEPVEKMKSIYKQIIEKNVSAEVVLLDSHIEITAKGISKGNALKYLCEKIFKTSINNVMAIGDSENDLSMLAIAGYSYAMDNASQKIKSKVKLYAASVEQNGLGDAIVDYIYRTRLEFEKAEISAKIERQKAKLNR</sequence>
<keyword evidence="4" id="KW-1185">Reference proteome</keyword>
<dbReference type="NCBIfam" id="TIGR00099">
    <property type="entry name" value="Cof-subfamily"/>
    <property type="match status" value="1"/>
</dbReference>
<dbReference type="AlphaFoldDB" id="A0A059XWV0"/>
<dbReference type="GO" id="GO:0000287">
    <property type="term" value="F:magnesium ion binding"/>
    <property type="evidence" value="ECO:0007669"/>
    <property type="project" value="TreeGrafter"/>
</dbReference>
<evidence type="ECO:0000313" key="3">
    <source>
        <dbReference type="EMBL" id="AIA29702.1"/>
    </source>
</evidence>
<dbReference type="PANTHER" id="PTHR10000:SF8">
    <property type="entry name" value="HAD SUPERFAMILY HYDROLASE-LIKE, TYPE 3"/>
    <property type="match status" value="1"/>
</dbReference>
<dbReference type="GO" id="GO:0005829">
    <property type="term" value="C:cytosol"/>
    <property type="evidence" value="ECO:0007669"/>
    <property type="project" value="TreeGrafter"/>
</dbReference>
<accession>A0A059XWV0</accession>
<evidence type="ECO:0000256" key="2">
    <source>
        <dbReference type="ARBA" id="ARBA00034778"/>
    </source>
</evidence>
<dbReference type="InterPro" id="IPR000150">
    <property type="entry name" value="Cof"/>
</dbReference>
<reference evidence="3 4" key="1">
    <citation type="journal article" date="2014" name="Genome Announc.">
        <title>Complete Genome Sequence of the Bovine Mastitis Pathogen Mycoplasma californicum Strain ST-6T (ATCC 33461T).</title>
        <authorList>
            <person name="Calcutt M.J."/>
            <person name="Foecking M.F."/>
            <person name="Fox L.K."/>
        </authorList>
    </citation>
    <scope>NUCLEOTIDE SEQUENCE [LARGE SCALE GENOMIC DNA]</scope>
    <source>
        <strain evidence="3 4">ST-6</strain>
    </source>
</reference>
<dbReference type="eggNOG" id="COG0561">
    <property type="taxonomic scope" value="Bacteria"/>
</dbReference>
<dbReference type="Proteomes" id="UP000027088">
    <property type="component" value="Chromosome"/>
</dbReference>
<evidence type="ECO:0000313" key="4">
    <source>
        <dbReference type="Proteomes" id="UP000027088"/>
    </source>
</evidence>
<comment type="cofactor">
    <cofactor evidence="1">
        <name>Mg(2+)</name>
        <dbReference type="ChEBI" id="CHEBI:18420"/>
    </cofactor>
</comment>
<dbReference type="Gene3D" id="3.30.1240.10">
    <property type="match status" value="1"/>
</dbReference>
<dbReference type="NCBIfam" id="TIGR01484">
    <property type="entry name" value="HAD-SF-IIB"/>
    <property type="match status" value="1"/>
</dbReference>